<feature type="region of interest" description="Disordered" evidence="2">
    <location>
        <begin position="692"/>
        <end position="782"/>
    </location>
</feature>
<keyword evidence="3" id="KW-1133">Transmembrane helix</keyword>
<feature type="transmembrane region" description="Helical" evidence="3">
    <location>
        <begin position="624"/>
        <end position="645"/>
    </location>
</feature>
<evidence type="ECO:0000313" key="6">
    <source>
        <dbReference type="Proteomes" id="UP000272622"/>
    </source>
</evidence>
<keyword evidence="1" id="KW-0677">Repeat</keyword>
<feature type="compositionally biased region" description="Polar residues" evidence="2">
    <location>
        <begin position="702"/>
        <end position="720"/>
    </location>
</feature>
<gene>
    <name evidence="5" type="ORF">EI693_12805</name>
</gene>
<feature type="domain" description="Teneurin-like YD-shell" evidence="4">
    <location>
        <begin position="324"/>
        <end position="498"/>
    </location>
</feature>
<dbReference type="PANTHER" id="PTHR32305">
    <property type="match status" value="1"/>
</dbReference>
<feature type="transmembrane region" description="Helical" evidence="3">
    <location>
        <begin position="556"/>
        <end position="582"/>
    </location>
</feature>
<dbReference type="InterPro" id="IPR022385">
    <property type="entry name" value="Rhs_assc_core"/>
</dbReference>
<feature type="transmembrane region" description="Helical" evidence="3">
    <location>
        <begin position="528"/>
        <end position="549"/>
    </location>
</feature>
<keyword evidence="3" id="KW-0812">Transmembrane</keyword>
<dbReference type="Pfam" id="PF25023">
    <property type="entry name" value="TEN_YD-shell"/>
    <property type="match status" value="1"/>
</dbReference>
<evidence type="ECO:0000259" key="4">
    <source>
        <dbReference type="Pfam" id="PF25023"/>
    </source>
</evidence>
<feature type="compositionally biased region" description="Polar residues" evidence="2">
    <location>
        <begin position="729"/>
        <end position="750"/>
    </location>
</feature>
<dbReference type="SUPFAM" id="SSF56399">
    <property type="entry name" value="ADP-ribosylation"/>
    <property type="match status" value="1"/>
</dbReference>
<proteinExistence type="predicted"/>
<evidence type="ECO:0000313" key="5">
    <source>
        <dbReference type="EMBL" id="AZL73919.1"/>
    </source>
</evidence>
<evidence type="ECO:0000256" key="2">
    <source>
        <dbReference type="SAM" id="MobiDB-lite"/>
    </source>
</evidence>
<organism evidence="5 6">
    <name type="scientific">Pseudomonas oryziphila</name>
    <dbReference type="NCBI Taxonomy" id="2894079"/>
    <lineage>
        <taxon>Bacteria</taxon>
        <taxon>Pseudomonadati</taxon>
        <taxon>Pseudomonadota</taxon>
        <taxon>Gammaproteobacteria</taxon>
        <taxon>Pseudomonadales</taxon>
        <taxon>Pseudomonadaceae</taxon>
        <taxon>Pseudomonas</taxon>
    </lineage>
</organism>
<reference evidence="5 6" key="1">
    <citation type="submission" date="2018-12" db="EMBL/GenBank/DDBJ databases">
        <authorList>
            <person name="Li S."/>
            <person name="Yang R."/>
            <person name="Chen G."/>
            <person name="Zou L."/>
            <person name="Zhang C."/>
            <person name="Chen Y."/>
            <person name="Liu Z."/>
            <person name="Li Y."/>
            <person name="Yan Y."/>
            <person name="Huang M."/>
            <person name="Chen T."/>
        </authorList>
    </citation>
    <scope>NUCLEOTIDE SEQUENCE [LARGE SCALE GENOMIC DNA]</scope>
    <source>
        <strain evidence="5 6">2014</strain>
    </source>
</reference>
<dbReference type="PANTHER" id="PTHR32305:SF15">
    <property type="entry name" value="PROTEIN RHSA-RELATED"/>
    <property type="match status" value="1"/>
</dbReference>
<dbReference type="NCBIfam" id="TIGR03696">
    <property type="entry name" value="Rhs_assc_core"/>
    <property type="match status" value="1"/>
</dbReference>
<keyword evidence="6" id="KW-1185">Reference proteome</keyword>
<dbReference type="InterPro" id="IPR056823">
    <property type="entry name" value="TEN-like_YD-shell"/>
</dbReference>
<dbReference type="InterPro" id="IPR050708">
    <property type="entry name" value="T6SS_VgrG/RHS"/>
</dbReference>
<protein>
    <recommendedName>
        <fullName evidence="4">Teneurin-like YD-shell domain-containing protein</fullName>
    </recommendedName>
</protein>
<dbReference type="EMBL" id="CP034337">
    <property type="protein sequence ID" value="AZL73919.1"/>
    <property type="molecule type" value="Genomic_DNA"/>
</dbReference>
<name>A0ABM7CR82_9PSED</name>
<dbReference type="RefSeq" id="WP_125464027.1">
    <property type="nucleotide sequence ID" value="NZ_CP034337.1"/>
</dbReference>
<evidence type="ECO:0000256" key="3">
    <source>
        <dbReference type="SAM" id="Phobius"/>
    </source>
</evidence>
<dbReference type="Proteomes" id="UP000272622">
    <property type="component" value="Chromosome"/>
</dbReference>
<accession>A0ABM7CR82</accession>
<feature type="transmembrane region" description="Helical" evidence="3">
    <location>
        <begin position="588"/>
        <end position="612"/>
    </location>
</feature>
<sequence>MMNNYAQPVTVGRQQFDGLGRPLNIECGGRTTEYHYAAGQLPPTHNILADGKRVDFRYLKALENLVEQIIPAGESAHGFSYDHKLGTTNSATGPLGVQQMTFTAAGKPQTDTWTVDGQEHVTTWRYSLGGLQLGFEDAAGVDHQRAFDSAGRLQRIMVGSVTSEIGYDAFSRPHTYTTRDTVSGTRLTQTLTYDGLGREHTRTYDAVVEGQSSRKVQTLTYTDLDQLKSRRWDDGSVQGEERFTYDRHGRLNTYEADPAVAPKDPFGNRVVKQVFRLDALDCYIDVVSTFADNSSDTATFEYENSSDPTQVTRIAHTHASWPRQIDLAYDARGRLERDSLGRVLTWDGQDRLQSVSYQGQTCTYGYDPAGNLCDRRIDGQLTRSFHSANRLTHELRGEEQLRLIGDAGQLFAVDRLAAGVHRATLLGCDAQGSVRLEADEELRQYHYTAHGADAGPSQSAASTFGFAGERREPLTGWYIAAGYRPYDPVLMIFLAPDSASPFGRGGLNPYGYCAGDPVNRFDPDGHSWFKWLALGFAVVAMAIALAPLAPAITAAFAAGAAASAAGFGVGGTVAAATVAFGVTAKMTVGIMGAISAGASFIKLGTQIAGLAVTANNPDSKAAKILGYVEFGAGLVGTGASFASAAPKAYEAFKSFKGVYQTLHNAETWLKPLGAPASAVTSTLTTVEKWVASPAKEPAQEDPVQTAQQGPVAATNSQSRQIGPREEQAAQANRASLPASQLGETGPSQRITEIISRSGAPSLFERRRNAGAGDNPPVSRQFR</sequence>
<dbReference type="Gene3D" id="2.180.10.10">
    <property type="entry name" value="RHS repeat-associated core"/>
    <property type="match status" value="1"/>
</dbReference>
<evidence type="ECO:0000256" key="1">
    <source>
        <dbReference type="ARBA" id="ARBA00022737"/>
    </source>
</evidence>
<keyword evidence="3" id="KW-0472">Membrane</keyword>